<keyword evidence="1" id="KW-0472">Membrane</keyword>
<proteinExistence type="predicted"/>
<evidence type="ECO:0000256" key="1">
    <source>
        <dbReference type="SAM" id="Phobius"/>
    </source>
</evidence>
<feature type="transmembrane region" description="Helical" evidence="1">
    <location>
        <begin position="350"/>
        <end position="367"/>
    </location>
</feature>
<organism evidence="2 3">
    <name type="scientific">Babesia caballi</name>
    <dbReference type="NCBI Taxonomy" id="5871"/>
    <lineage>
        <taxon>Eukaryota</taxon>
        <taxon>Sar</taxon>
        <taxon>Alveolata</taxon>
        <taxon>Apicomplexa</taxon>
        <taxon>Aconoidasida</taxon>
        <taxon>Piroplasmida</taxon>
        <taxon>Babesiidae</taxon>
        <taxon>Babesia</taxon>
    </lineage>
</organism>
<protein>
    <submittedName>
        <fullName evidence="2">Extracellular matrix-binding ebh, putative</fullName>
    </submittedName>
</protein>
<evidence type="ECO:0000313" key="2">
    <source>
        <dbReference type="EMBL" id="GIX62712.1"/>
    </source>
</evidence>
<reference evidence="2 3" key="1">
    <citation type="submission" date="2021-06" db="EMBL/GenBank/DDBJ databases">
        <title>Genome sequence of Babesia caballi.</title>
        <authorList>
            <person name="Yamagishi J."/>
            <person name="Kidaka T."/>
            <person name="Ochi A."/>
        </authorList>
    </citation>
    <scope>NUCLEOTIDE SEQUENCE [LARGE SCALE GENOMIC DNA]</scope>
    <source>
        <strain evidence="2">USDA-D6B2</strain>
    </source>
</reference>
<sequence>MGFTAENLRAASNGNTQGDNICLTLRPFCGGFNTPLRQLSEKLGCLTKRTPRSLGDLFGFTWHLNGQLFGNKEPTNGAMEELAKKLVEAFKAPPTNKVPHFMMKLLEALASKVTVAPSPPRSTSSLSSSFESMANAIPFLFELFMGEPKDSLPTKLFELKSSKHNGTHNDLYSLFKSNCSQPNCGPYLYPITHSDGATYAPRNASTYLSWVLYLSDDLQSWFQEMLDEFTKIDCSNSGCAGQPKCQVPHKTGTHGNPSQCTCPSVVQCGGTLPLLYRHGFRYYSPFELMGGKRGSNETVTYDGETKRTCHQFAQQPQKVISTEAPLDKLITTIDAFLYAIRWEFFSKLSTFWTIYTCLILYTFFFLLDTLRARSHLKLTSSHAVPPLALLTSGKALPITKLTYVTQ</sequence>
<comment type="caution">
    <text evidence="2">The sequence shown here is derived from an EMBL/GenBank/DDBJ whole genome shotgun (WGS) entry which is preliminary data.</text>
</comment>
<dbReference type="EMBL" id="BPLF01000002">
    <property type="protein sequence ID" value="GIX62712.1"/>
    <property type="molecule type" value="Genomic_DNA"/>
</dbReference>
<dbReference type="AlphaFoldDB" id="A0AAV4LSV5"/>
<evidence type="ECO:0000313" key="3">
    <source>
        <dbReference type="Proteomes" id="UP001497744"/>
    </source>
</evidence>
<dbReference type="GeneID" id="94194193"/>
<dbReference type="RefSeq" id="XP_067714781.1">
    <property type="nucleotide sequence ID" value="XM_067858680.1"/>
</dbReference>
<keyword evidence="1" id="KW-0812">Transmembrane</keyword>
<keyword evidence="3" id="KW-1185">Reference proteome</keyword>
<accession>A0AAV4LSV5</accession>
<keyword evidence="1" id="KW-1133">Transmembrane helix</keyword>
<name>A0AAV4LSV5_BABCB</name>
<dbReference type="Proteomes" id="UP001497744">
    <property type="component" value="Unassembled WGS sequence"/>
</dbReference>
<gene>
    <name evidence="2" type="ORF">BcabD6B2_21470</name>
</gene>